<dbReference type="OrthoDB" id="2187714at2759"/>
<gene>
    <name evidence="4" type="ORF">TUBRATIS_28530</name>
</gene>
<dbReference type="Pfam" id="PF07716">
    <property type="entry name" value="bZIP_2"/>
    <property type="match status" value="1"/>
</dbReference>
<proteinExistence type="predicted"/>
<evidence type="ECO:0000256" key="2">
    <source>
        <dbReference type="SAM" id="MobiDB-lite"/>
    </source>
</evidence>
<dbReference type="EMBL" id="RCSS01000796">
    <property type="protein sequence ID" value="RVD90726.1"/>
    <property type="molecule type" value="Genomic_DNA"/>
</dbReference>
<keyword evidence="5" id="KW-1185">Reference proteome</keyword>
<evidence type="ECO:0000256" key="1">
    <source>
        <dbReference type="SAM" id="Coils"/>
    </source>
</evidence>
<organism evidence="4 5">
    <name type="scientific">Tubulinosema ratisbonensis</name>
    <dbReference type="NCBI Taxonomy" id="291195"/>
    <lineage>
        <taxon>Eukaryota</taxon>
        <taxon>Fungi</taxon>
        <taxon>Fungi incertae sedis</taxon>
        <taxon>Microsporidia</taxon>
        <taxon>Tubulinosematoidea</taxon>
        <taxon>Tubulinosematidae</taxon>
        <taxon>Tubulinosema</taxon>
    </lineage>
</organism>
<dbReference type="STRING" id="291195.A0A437AI31"/>
<feature type="coiled-coil region" evidence="1">
    <location>
        <begin position="161"/>
        <end position="188"/>
    </location>
</feature>
<dbReference type="InterPro" id="IPR004827">
    <property type="entry name" value="bZIP"/>
</dbReference>
<dbReference type="InterPro" id="IPR046347">
    <property type="entry name" value="bZIP_sf"/>
</dbReference>
<protein>
    <submittedName>
        <fullName evidence="4">Leucine zipper domain-containing protein</fullName>
    </submittedName>
</protein>
<dbReference type="SUPFAM" id="SSF57959">
    <property type="entry name" value="Leucine zipper domain"/>
    <property type="match status" value="1"/>
</dbReference>
<keyword evidence="1" id="KW-0175">Coiled coil</keyword>
<dbReference type="Gene3D" id="1.20.5.170">
    <property type="match status" value="1"/>
</dbReference>
<comment type="caution">
    <text evidence="4">The sequence shown here is derived from an EMBL/GenBank/DDBJ whole genome shotgun (WGS) entry which is preliminary data.</text>
</comment>
<evidence type="ECO:0000259" key="3">
    <source>
        <dbReference type="PROSITE" id="PS00036"/>
    </source>
</evidence>
<dbReference type="AlphaFoldDB" id="A0A437AI31"/>
<dbReference type="PROSITE" id="PS00036">
    <property type="entry name" value="BZIP_BASIC"/>
    <property type="match status" value="1"/>
</dbReference>
<reference evidence="4 5" key="1">
    <citation type="submission" date="2018-10" db="EMBL/GenBank/DDBJ databases">
        <title>Draft genome sequence of the microsporidian Tubulinosema ratisbonensis.</title>
        <authorList>
            <person name="Polonais V."/>
            <person name="Peyretaillade E."/>
            <person name="Niehus S."/>
            <person name="Wawrzyniak I."/>
            <person name="Franchet A."/>
            <person name="Gaspin C."/>
            <person name="Reichstadt M."/>
            <person name="Belser C."/>
            <person name="Labadie K."/>
            <person name="Delbac F."/>
            <person name="Ferrandon D."/>
        </authorList>
    </citation>
    <scope>NUCLEOTIDE SEQUENCE [LARGE SCALE GENOMIC DNA]</scope>
    <source>
        <strain evidence="4 5">Franzen</strain>
    </source>
</reference>
<name>A0A437AI31_9MICR</name>
<accession>A0A437AI31</accession>
<sequence length="198" mass="24082">MKDIDQSSNNMIPNQDNRYPPYQNNTYYCVSNKEGRQDQYFDPNNFDQKIVQQWDNRYDVEQIKTMWKKERNRLAAKKSRDKKAIQIRELEYRDKKMTEEIRIFKECIIDYDNILAELIGYLEYILGLNRNENRDDFILLFDCLCKLKKNGNNSHYMIETSEMIERQLRVTNNRIDNLTCKIRESLREFLSKKNGQYE</sequence>
<feature type="domain" description="BZIP" evidence="3">
    <location>
        <begin position="68"/>
        <end position="82"/>
    </location>
</feature>
<feature type="region of interest" description="Disordered" evidence="2">
    <location>
        <begin position="1"/>
        <end position="20"/>
    </location>
</feature>
<dbReference type="Proteomes" id="UP000282876">
    <property type="component" value="Unassembled WGS sequence"/>
</dbReference>
<dbReference type="VEuPathDB" id="MicrosporidiaDB:TUBRATIS_28530"/>
<evidence type="ECO:0000313" key="4">
    <source>
        <dbReference type="EMBL" id="RVD90726.1"/>
    </source>
</evidence>
<dbReference type="GO" id="GO:0003700">
    <property type="term" value="F:DNA-binding transcription factor activity"/>
    <property type="evidence" value="ECO:0007669"/>
    <property type="project" value="InterPro"/>
</dbReference>
<evidence type="ECO:0000313" key="5">
    <source>
        <dbReference type="Proteomes" id="UP000282876"/>
    </source>
</evidence>